<evidence type="ECO:0000313" key="4">
    <source>
        <dbReference type="Proteomes" id="UP001196068"/>
    </source>
</evidence>
<evidence type="ECO:0000259" key="2">
    <source>
        <dbReference type="Pfam" id="PF13464"/>
    </source>
</evidence>
<organism evidence="3 4">
    <name type="scientific">Plastoroseomonas arctica</name>
    <dbReference type="NCBI Taxonomy" id="1509237"/>
    <lineage>
        <taxon>Bacteria</taxon>
        <taxon>Pseudomonadati</taxon>
        <taxon>Pseudomonadota</taxon>
        <taxon>Alphaproteobacteria</taxon>
        <taxon>Acetobacterales</taxon>
        <taxon>Acetobacteraceae</taxon>
        <taxon>Plastoroseomonas</taxon>
    </lineage>
</organism>
<dbReference type="InterPro" id="IPR025194">
    <property type="entry name" value="RodZ-like_C"/>
</dbReference>
<reference evidence="3" key="2">
    <citation type="journal article" date="2021" name="Syst. Appl. Microbiol.">
        <title>Roseomonas hellenica sp. nov., isolated from roots of wild-growing Alkanna tinctoria.</title>
        <authorList>
            <person name="Rat A."/>
            <person name="Naranjo H.D."/>
            <person name="Lebbe L."/>
            <person name="Cnockaert M."/>
            <person name="Krigas N."/>
            <person name="Grigoriadou K."/>
            <person name="Maloupa E."/>
            <person name="Willems A."/>
        </authorList>
    </citation>
    <scope>NUCLEOTIDE SEQUENCE</scope>
    <source>
        <strain evidence="3">LMG 28251</strain>
    </source>
</reference>
<sequence>VTGAAPGAAPAGQNAPGANAPAATNPATPPAPPAADASRITLRSRADSWMQLRDTRERRVIADRVLRAGESFSVPGGREGLMLTLGRADAVELLVDGNAAPALNGVIGVRRDIPMDPDRLRAGPLPAPPPPPRPVPAPVVPTPSPPTQ</sequence>
<dbReference type="AlphaFoldDB" id="A0AAF1KUQ7"/>
<comment type="caution">
    <text evidence="3">The sequence shown here is derived from an EMBL/GenBank/DDBJ whole genome shotgun (WGS) entry which is preliminary data.</text>
</comment>
<feature type="domain" description="Cytoskeleton protein RodZ-like C-terminal" evidence="2">
    <location>
        <begin position="41"/>
        <end position="103"/>
    </location>
</feature>
<accession>A0AAF1KUQ7</accession>
<evidence type="ECO:0000313" key="3">
    <source>
        <dbReference type="EMBL" id="MBR0656772.1"/>
    </source>
</evidence>
<dbReference type="RefSeq" id="WP_211875637.1">
    <property type="nucleotide sequence ID" value="NZ_JAAEDH010000021.1"/>
</dbReference>
<protein>
    <submittedName>
        <fullName evidence="3">DUF4115 domain-containing protein</fullName>
    </submittedName>
</protein>
<dbReference type="Pfam" id="PF13464">
    <property type="entry name" value="RodZ_C"/>
    <property type="match status" value="1"/>
</dbReference>
<feature type="compositionally biased region" description="Pro residues" evidence="1">
    <location>
        <begin position="125"/>
        <end position="148"/>
    </location>
</feature>
<keyword evidence="4" id="KW-1185">Reference proteome</keyword>
<dbReference type="EMBL" id="JAAEDH010000021">
    <property type="protein sequence ID" value="MBR0656772.1"/>
    <property type="molecule type" value="Genomic_DNA"/>
</dbReference>
<dbReference type="Proteomes" id="UP001196068">
    <property type="component" value="Unassembled WGS sequence"/>
</dbReference>
<gene>
    <name evidence="3" type="ORF">GXW79_16955</name>
</gene>
<evidence type="ECO:0000256" key="1">
    <source>
        <dbReference type="SAM" id="MobiDB-lite"/>
    </source>
</evidence>
<feature type="non-terminal residue" evidence="3">
    <location>
        <position position="1"/>
    </location>
</feature>
<feature type="compositionally biased region" description="Low complexity" evidence="1">
    <location>
        <begin position="1"/>
        <end position="26"/>
    </location>
</feature>
<reference evidence="3" key="1">
    <citation type="submission" date="2020-01" db="EMBL/GenBank/DDBJ databases">
        <authorList>
            <person name="Rat A."/>
        </authorList>
    </citation>
    <scope>NUCLEOTIDE SEQUENCE</scope>
    <source>
        <strain evidence="3">LMG 28251</strain>
    </source>
</reference>
<name>A0AAF1KUQ7_9PROT</name>
<feature type="region of interest" description="Disordered" evidence="1">
    <location>
        <begin position="113"/>
        <end position="148"/>
    </location>
</feature>
<feature type="region of interest" description="Disordered" evidence="1">
    <location>
        <begin position="1"/>
        <end position="39"/>
    </location>
</feature>
<proteinExistence type="predicted"/>